<name>A0A1V8RS75_9HYPH</name>
<dbReference type="PANTHER" id="PTHR33376">
    <property type="match status" value="1"/>
</dbReference>
<dbReference type="InterPro" id="IPR018389">
    <property type="entry name" value="DctP_fam"/>
</dbReference>
<dbReference type="Gene3D" id="3.40.190.170">
    <property type="entry name" value="Bacterial extracellular solute-binding protein, family 7"/>
    <property type="match status" value="1"/>
</dbReference>
<comment type="caution">
    <text evidence="6">The sequence shown here is derived from an EMBL/GenBank/DDBJ whole genome shotgun (WGS) entry which is preliminary data.</text>
</comment>
<proteinExistence type="inferred from homology"/>
<evidence type="ECO:0000256" key="5">
    <source>
        <dbReference type="SAM" id="SignalP"/>
    </source>
</evidence>
<dbReference type="NCBIfam" id="NF037995">
    <property type="entry name" value="TRAP_S1"/>
    <property type="match status" value="1"/>
</dbReference>
<reference evidence="6 7" key="1">
    <citation type="journal article" date="2016" name="Int. J. Syst. Evol. Microbiol.">
        <title>Pseudaminobacter manganicus sp. nov., isolated from sludge of a manganese mine.</title>
        <authorList>
            <person name="Li J."/>
            <person name="Huang J."/>
            <person name="Liao S."/>
            <person name="Wang G."/>
        </authorList>
    </citation>
    <scope>NUCLEOTIDE SEQUENCE [LARGE SCALE GENOMIC DNA]</scope>
    <source>
        <strain evidence="6 7">JH-7</strain>
    </source>
</reference>
<dbReference type="NCBIfam" id="TIGR00787">
    <property type="entry name" value="dctP"/>
    <property type="match status" value="1"/>
</dbReference>
<evidence type="ECO:0008006" key="8">
    <source>
        <dbReference type="Google" id="ProtNLM"/>
    </source>
</evidence>
<dbReference type="InterPro" id="IPR004682">
    <property type="entry name" value="TRAP_DctP"/>
</dbReference>
<keyword evidence="7" id="KW-1185">Reference proteome</keyword>
<dbReference type="OrthoDB" id="9803763at2"/>
<evidence type="ECO:0000313" key="7">
    <source>
        <dbReference type="Proteomes" id="UP000191905"/>
    </source>
</evidence>
<dbReference type="Proteomes" id="UP000191905">
    <property type="component" value="Unassembled WGS sequence"/>
</dbReference>
<feature type="chain" id="PRO_5012031545" description="C4-dicarboxylate ABC transporter substrate-binding protein" evidence="5">
    <location>
        <begin position="26"/>
        <end position="330"/>
    </location>
</feature>
<dbReference type="Pfam" id="PF03480">
    <property type="entry name" value="DctP"/>
    <property type="match status" value="1"/>
</dbReference>
<dbReference type="STRING" id="1873176.BFN67_16670"/>
<dbReference type="GO" id="GO:0055085">
    <property type="term" value="P:transmembrane transport"/>
    <property type="evidence" value="ECO:0007669"/>
    <property type="project" value="InterPro"/>
</dbReference>
<evidence type="ECO:0000256" key="1">
    <source>
        <dbReference type="ARBA" id="ARBA00004196"/>
    </source>
</evidence>
<dbReference type="RefSeq" id="WP_080919259.1">
    <property type="nucleotide sequence ID" value="NZ_MDET01000011.1"/>
</dbReference>
<dbReference type="EMBL" id="MDET01000011">
    <property type="protein sequence ID" value="OQM76072.1"/>
    <property type="molecule type" value="Genomic_DNA"/>
</dbReference>
<protein>
    <recommendedName>
        <fullName evidence="8">C4-dicarboxylate ABC transporter substrate-binding protein</fullName>
    </recommendedName>
</protein>
<evidence type="ECO:0000256" key="4">
    <source>
        <dbReference type="ARBA" id="ARBA00022729"/>
    </source>
</evidence>
<evidence type="ECO:0000256" key="3">
    <source>
        <dbReference type="ARBA" id="ARBA00022448"/>
    </source>
</evidence>
<feature type="signal peptide" evidence="5">
    <location>
        <begin position="1"/>
        <end position="25"/>
    </location>
</feature>
<dbReference type="PANTHER" id="PTHR33376:SF4">
    <property type="entry name" value="SIALIC ACID-BINDING PERIPLASMIC PROTEIN SIAP"/>
    <property type="match status" value="1"/>
</dbReference>
<organism evidence="6 7">
    <name type="scientific">Manganibacter manganicus</name>
    <dbReference type="NCBI Taxonomy" id="1873176"/>
    <lineage>
        <taxon>Bacteria</taxon>
        <taxon>Pseudomonadati</taxon>
        <taxon>Pseudomonadota</taxon>
        <taxon>Alphaproteobacteria</taxon>
        <taxon>Hyphomicrobiales</taxon>
        <taxon>Phyllobacteriaceae</taxon>
        <taxon>Manganibacter</taxon>
    </lineage>
</organism>
<accession>A0A1V8RS75</accession>
<comment type="subcellular location">
    <subcellularLocation>
        <location evidence="1">Cell envelope</location>
    </subcellularLocation>
</comment>
<gene>
    <name evidence="6" type="ORF">BFN67_16670</name>
</gene>
<keyword evidence="4 5" id="KW-0732">Signal</keyword>
<evidence type="ECO:0000313" key="6">
    <source>
        <dbReference type="EMBL" id="OQM76072.1"/>
    </source>
</evidence>
<dbReference type="PIRSF" id="PIRSF006470">
    <property type="entry name" value="DctB"/>
    <property type="match status" value="1"/>
</dbReference>
<evidence type="ECO:0000256" key="2">
    <source>
        <dbReference type="ARBA" id="ARBA00009023"/>
    </source>
</evidence>
<keyword evidence="3" id="KW-0813">Transport</keyword>
<dbReference type="GO" id="GO:0030288">
    <property type="term" value="C:outer membrane-bounded periplasmic space"/>
    <property type="evidence" value="ECO:0007669"/>
    <property type="project" value="InterPro"/>
</dbReference>
<comment type="similarity">
    <text evidence="2">Belongs to the bacterial solute-binding protein 7 family.</text>
</comment>
<dbReference type="AlphaFoldDB" id="A0A1V8RS75"/>
<dbReference type="CDD" id="cd13603">
    <property type="entry name" value="PBP2_TRAP_Siap_TeaA_like"/>
    <property type="match status" value="1"/>
</dbReference>
<dbReference type="InterPro" id="IPR038404">
    <property type="entry name" value="TRAP_DctP_sf"/>
</dbReference>
<sequence>MINRRTVLASACFSGLLAGTRLSLAADIKFRVASVLEPSSDLYRGFDHFVARTAELTDNKVAVTTYKNTLGKGERQLFEAVQLGTIEGAVATTGTLSAFVPEADLFNLPFLFRNAEHAFKVVDGEIGQEFNEKMIAKGFRILGWWVQGTRNTSNNVREINKPSDYEGLKIRTMESPPFIELYKKMGAIPVPMSISEVYTALSQGTIDGIDGSLPAQLEFKHIEVLKYAAVTDHVILLYPFVVSERWWQGLPEDVRAAIVKAEAEGRAMEREDDKAFNKKIEAEWKEKGKVITHPDTSKFREIALSIYPDFYDKVGGKDLIDRIQKIGDEM</sequence>